<dbReference type="RefSeq" id="WP_195895754.1">
    <property type="nucleotide sequence ID" value="NZ_JADOGI010000033.1"/>
</dbReference>
<feature type="binding site" evidence="1">
    <location>
        <position position="213"/>
    </location>
    <ligand>
        <name>Zn(2+)</name>
        <dbReference type="ChEBI" id="CHEBI:29105"/>
    </ligand>
</feature>
<proteinExistence type="inferred from homology"/>
<dbReference type="GO" id="GO:0016881">
    <property type="term" value="F:acid-amino acid ligase activity"/>
    <property type="evidence" value="ECO:0007669"/>
    <property type="project" value="InterPro"/>
</dbReference>
<reference evidence="4" key="1">
    <citation type="submission" date="2020-11" db="EMBL/GenBank/DDBJ databases">
        <title>Whole-genome analyses of Nonomuraea sp. K274.</title>
        <authorList>
            <person name="Veyisoglu A."/>
        </authorList>
    </citation>
    <scope>NUCLEOTIDE SEQUENCE</scope>
    <source>
        <strain evidence="4">K274</strain>
    </source>
</reference>
<feature type="domain" description="Lipid II isoglutaminyl synthase (glutamine-hydrolyzing) subunit MurT C-terminal" evidence="3">
    <location>
        <begin position="300"/>
        <end position="397"/>
    </location>
</feature>
<dbReference type="HAMAP" id="MF_02214">
    <property type="entry name" value="Lipid_II_synth_MurT"/>
    <property type="match status" value="1"/>
</dbReference>
<comment type="subunit">
    <text evidence="1">Forms a heterodimer with GatD.</text>
</comment>
<keyword evidence="1" id="KW-0573">Peptidoglycan synthesis</keyword>
<dbReference type="PANTHER" id="PTHR23135:SF7">
    <property type="entry name" value="LIPID II ISOGLUTAMINYL SYNTHASE (GLUTAMINE-HYDROLYZING) SUBUNIT MURT"/>
    <property type="match status" value="1"/>
</dbReference>
<dbReference type="GO" id="GO:0008360">
    <property type="term" value="P:regulation of cell shape"/>
    <property type="evidence" value="ECO:0007669"/>
    <property type="project" value="UniProtKB-KW"/>
</dbReference>
<comment type="catalytic activity">
    <reaction evidence="1">
        <text>beta-D-GlcNAc-(1-&gt;4)-Mur2Ac(oyl-L-Ala-gamma-D-O-P-Glu-L-Lys-D-Ala-D-Ala)-di-trans,octa-cis-undecaprenyl diphosphate + NH4(+) = beta-D-GlcNAc-(1-&gt;4)-Mur2Ac(oyl-L-Ala-D-isoglutaminyl-L-Lys-D-Ala-D-Ala)-di-trans,octa-cis-undecaprenyl diphosphate + phosphate + H(+)</text>
        <dbReference type="Rhea" id="RHEA:57932"/>
        <dbReference type="ChEBI" id="CHEBI:15378"/>
        <dbReference type="ChEBI" id="CHEBI:28938"/>
        <dbReference type="ChEBI" id="CHEBI:43474"/>
        <dbReference type="ChEBI" id="CHEBI:62233"/>
        <dbReference type="ChEBI" id="CHEBI:143132"/>
    </reaction>
</comment>
<dbReference type="InterPro" id="IPR036565">
    <property type="entry name" value="Mur-like_cat_sf"/>
</dbReference>
<keyword evidence="1" id="KW-0479">Metal-binding</keyword>
<evidence type="ECO:0000313" key="4">
    <source>
        <dbReference type="EMBL" id="MBF8186782.1"/>
    </source>
</evidence>
<feature type="binding site" evidence="1">
    <location>
        <position position="197"/>
    </location>
    <ligand>
        <name>Zn(2+)</name>
        <dbReference type="ChEBI" id="CHEBI:29105"/>
    </ligand>
</feature>
<feature type="active site" evidence="1">
    <location>
        <position position="333"/>
    </location>
</feature>
<dbReference type="GO" id="GO:0008270">
    <property type="term" value="F:zinc ion binding"/>
    <property type="evidence" value="ECO:0007669"/>
    <property type="project" value="UniProtKB-UniRule"/>
</dbReference>
<feature type="binding site" evidence="1">
    <location>
        <position position="216"/>
    </location>
    <ligand>
        <name>Zn(2+)</name>
        <dbReference type="ChEBI" id="CHEBI:29105"/>
    </ligand>
</feature>
<dbReference type="GO" id="GO:0005524">
    <property type="term" value="F:ATP binding"/>
    <property type="evidence" value="ECO:0007669"/>
    <property type="project" value="UniProtKB-UniRule"/>
</dbReference>
<dbReference type="SUPFAM" id="SSF53623">
    <property type="entry name" value="MurD-like peptide ligases, catalytic domain"/>
    <property type="match status" value="1"/>
</dbReference>
<name>A0A931ACI5_9ACTN</name>
<sequence length="409" mass="44652">MTQLPLRAQLASALGRSAATLSRMTGRGDGSVIGGRVGLMLEPDLLRQLANDRKLALVSATNGKTTTTRLITSALLELGEVATNAFGANMPAGHVSALSQHKGAPYGVLEVDEKYLPEVLDTTGAGVVCLMNLSRDQMDRAGEIWLLAQKWRRALSGKPTHVIANCDDPLVTWGASTAAKVTWVAGGQRWKEDSWCCPECGGPLDRKDADWACRECTFHRPEPHWAVDEDTAIDPRGQRWLLDIQLPGQANRSNAVMALAVAEAFGLPVDRALPRLREVTSVAGRYTTVERDGRHARLLLAKNPAGWLEAFDVADPQLPIILSVNAKGPDGRDTSWLWDVDYRILRGRPVFVTGERRLDMALRLDVAEVPFTLCGTFAEALAMQPPGRVDVIANYTAFQQIRSEFGRAL</sequence>
<dbReference type="InterPro" id="IPR013564">
    <property type="entry name" value="MurT_C"/>
</dbReference>
<evidence type="ECO:0000259" key="3">
    <source>
        <dbReference type="Pfam" id="PF08353"/>
    </source>
</evidence>
<comment type="catalytic activity">
    <reaction evidence="1">
        <text>beta-D-GlcNAc-(1-&gt;4)-Mur2Ac(oyl-L-Ala-gamma-D-Glu-L-Lys-D-Ala-D-Ala)-di-trans,octa-cis-undecaprenyl diphosphate + ATP = beta-D-GlcNAc-(1-&gt;4)-Mur2Ac(oyl-L-Ala-gamma-D-O-P-Glu-L-Lys-D-Ala-D-Ala)-di-trans,octa-cis-undecaprenyl diphosphate + ADP</text>
        <dbReference type="Rhea" id="RHEA:59488"/>
        <dbReference type="ChEBI" id="CHEBI:30616"/>
        <dbReference type="ChEBI" id="CHEBI:60033"/>
        <dbReference type="ChEBI" id="CHEBI:143132"/>
        <dbReference type="ChEBI" id="CHEBI:456216"/>
    </reaction>
</comment>
<accession>A0A931ACI5</accession>
<dbReference type="GO" id="GO:0009252">
    <property type="term" value="P:peptidoglycan biosynthetic process"/>
    <property type="evidence" value="ECO:0007669"/>
    <property type="project" value="UniProtKB-UniRule"/>
</dbReference>
<gene>
    <name evidence="1" type="primary">murT</name>
    <name evidence="4" type="ORF">ITP53_13730</name>
</gene>
<evidence type="ECO:0000256" key="1">
    <source>
        <dbReference type="HAMAP-Rule" id="MF_02214"/>
    </source>
</evidence>
<dbReference type="EC" id="6.3.5.13" evidence="1"/>
<dbReference type="PANTHER" id="PTHR23135">
    <property type="entry name" value="MUR LIGASE FAMILY MEMBER"/>
    <property type="match status" value="1"/>
</dbReference>
<keyword evidence="1" id="KW-0067">ATP-binding</keyword>
<keyword evidence="1" id="KW-0547">Nucleotide-binding</keyword>
<comment type="pathway">
    <text evidence="1">Cell wall biogenesis; peptidoglycan biosynthesis.</text>
</comment>
<evidence type="ECO:0000259" key="2">
    <source>
        <dbReference type="Pfam" id="PF08245"/>
    </source>
</evidence>
<evidence type="ECO:0000313" key="5">
    <source>
        <dbReference type="Proteomes" id="UP000605361"/>
    </source>
</evidence>
<feature type="binding site" evidence="1">
    <location>
        <position position="200"/>
    </location>
    <ligand>
        <name>Zn(2+)</name>
        <dbReference type="ChEBI" id="CHEBI:29105"/>
    </ligand>
</feature>
<dbReference type="AlphaFoldDB" id="A0A931ACI5"/>
<keyword evidence="1" id="KW-0133">Cell shape</keyword>
<comment type="similarity">
    <text evidence="1">Belongs to the MurCDEF family. MurT subfamily.</text>
</comment>
<dbReference type="Proteomes" id="UP000605361">
    <property type="component" value="Unassembled WGS sequence"/>
</dbReference>
<comment type="caution">
    <text evidence="4">The sequence shown here is derived from an EMBL/GenBank/DDBJ whole genome shotgun (WGS) entry which is preliminary data.</text>
</comment>
<dbReference type="Pfam" id="PF08353">
    <property type="entry name" value="MurT_C"/>
    <property type="match status" value="1"/>
</dbReference>
<comment type="catalytic activity">
    <reaction evidence="1">
        <text>beta-D-GlcNAc-(1-&gt;4)-Mur2Ac(oyl-L-Ala-gamma-D-Glu-L-Lys-D-Ala-D-Ala)-di-trans,octa-cis-undecaprenyl diphosphate + L-glutamine + ATP + H2O = beta-D-GlcNAc-(1-&gt;4)-Mur2Ac(oyl-L-Ala-D-isoglutaminyl-L-Lys-D-Ala-D-Ala)-di-trans,octa-cis-undecaprenyl diphosphate + L-glutamate + ADP + phosphate + H(+)</text>
        <dbReference type="Rhea" id="RHEA:57928"/>
        <dbReference type="ChEBI" id="CHEBI:15377"/>
        <dbReference type="ChEBI" id="CHEBI:15378"/>
        <dbReference type="ChEBI" id="CHEBI:29985"/>
        <dbReference type="ChEBI" id="CHEBI:30616"/>
        <dbReference type="ChEBI" id="CHEBI:43474"/>
        <dbReference type="ChEBI" id="CHEBI:58359"/>
        <dbReference type="ChEBI" id="CHEBI:60033"/>
        <dbReference type="ChEBI" id="CHEBI:62233"/>
        <dbReference type="ChEBI" id="CHEBI:456216"/>
        <dbReference type="EC" id="6.3.5.13"/>
    </reaction>
</comment>
<dbReference type="GO" id="GO:0071555">
    <property type="term" value="P:cell wall organization"/>
    <property type="evidence" value="ECO:0007669"/>
    <property type="project" value="UniProtKB-KW"/>
</dbReference>
<dbReference type="Pfam" id="PF08245">
    <property type="entry name" value="Mur_ligase_M"/>
    <property type="match status" value="1"/>
</dbReference>
<organism evidence="4 5">
    <name type="scientific">Nonomuraea cypriaca</name>
    <dbReference type="NCBI Taxonomy" id="1187855"/>
    <lineage>
        <taxon>Bacteria</taxon>
        <taxon>Bacillati</taxon>
        <taxon>Actinomycetota</taxon>
        <taxon>Actinomycetes</taxon>
        <taxon>Streptosporangiales</taxon>
        <taxon>Streptosporangiaceae</taxon>
        <taxon>Nonomuraea</taxon>
    </lineage>
</organism>
<dbReference type="EMBL" id="JADOGI010000033">
    <property type="protein sequence ID" value="MBF8186782.1"/>
    <property type="molecule type" value="Genomic_DNA"/>
</dbReference>
<dbReference type="GO" id="GO:0140282">
    <property type="term" value="F:carbon-nitrogen ligase activity on lipid II"/>
    <property type="evidence" value="ECO:0007669"/>
    <property type="project" value="UniProtKB-UniRule"/>
</dbReference>
<keyword evidence="1" id="KW-0436">Ligase</keyword>
<dbReference type="InterPro" id="IPR043703">
    <property type="entry name" value="Lipid_II_synth_MurT"/>
</dbReference>
<feature type="domain" description="Mur ligase central" evidence="2">
    <location>
        <begin position="61"/>
        <end position="173"/>
    </location>
</feature>
<comment type="function">
    <text evidence="1">The lipid II isoglutaminyl synthase complex catalyzes the formation of alpha-D-isoglutamine in the cell wall lipid II stem peptide. The MurT subunit catalyzes the ATP-dependent amidation of D-glutamate residue of lipid II, converting it to an isoglutamine residue.</text>
</comment>
<dbReference type="InterPro" id="IPR013221">
    <property type="entry name" value="Mur_ligase_cen"/>
</dbReference>
<protein>
    <recommendedName>
        <fullName evidence="1">Lipid II isoglutaminyl synthase (glutamine-hydrolyzing) subunit MurT</fullName>
        <ecNumber evidence="1">6.3.5.13</ecNumber>
    </recommendedName>
</protein>
<keyword evidence="1" id="KW-0862">Zinc</keyword>
<dbReference type="Gene3D" id="3.40.1190.10">
    <property type="entry name" value="Mur-like, catalytic domain"/>
    <property type="match status" value="1"/>
</dbReference>
<keyword evidence="1" id="KW-0961">Cell wall biogenesis/degradation</keyword>
<keyword evidence="5" id="KW-1185">Reference proteome</keyword>